<evidence type="ECO:0000256" key="1">
    <source>
        <dbReference type="SAM" id="MobiDB-lite"/>
    </source>
</evidence>
<dbReference type="EMBL" id="LCYG01000055">
    <property type="protein sequence ID" value="KLK91443.1"/>
    <property type="molecule type" value="Genomic_DNA"/>
</dbReference>
<feature type="region of interest" description="Disordered" evidence="1">
    <location>
        <begin position="128"/>
        <end position="148"/>
    </location>
</feature>
<keyword evidence="3" id="KW-1185">Reference proteome</keyword>
<protein>
    <submittedName>
        <fullName evidence="2">Uncharacterized protein</fullName>
    </submittedName>
</protein>
<proteinExistence type="predicted"/>
<organism evidence="2 3">
    <name type="scientific">Microvirga vignae</name>
    <dbReference type="NCBI Taxonomy" id="1225564"/>
    <lineage>
        <taxon>Bacteria</taxon>
        <taxon>Pseudomonadati</taxon>
        <taxon>Pseudomonadota</taxon>
        <taxon>Alphaproteobacteria</taxon>
        <taxon>Hyphomicrobiales</taxon>
        <taxon>Methylobacteriaceae</taxon>
        <taxon>Microvirga</taxon>
    </lineage>
</organism>
<evidence type="ECO:0000313" key="2">
    <source>
        <dbReference type="EMBL" id="KLK91443.1"/>
    </source>
</evidence>
<dbReference type="AlphaFoldDB" id="A0A0H1R8E1"/>
<name>A0A0H1R8E1_9HYPH</name>
<comment type="caution">
    <text evidence="2">The sequence shown here is derived from an EMBL/GenBank/DDBJ whole genome shotgun (WGS) entry which is preliminary data.</text>
</comment>
<gene>
    <name evidence="2" type="ORF">AA309_20340</name>
</gene>
<dbReference type="Proteomes" id="UP000035489">
    <property type="component" value="Unassembled WGS sequence"/>
</dbReference>
<sequence length="148" mass="15896">MPSPLHNGRAAQTVQGGAAAVFRIDLPAVALHLVIEPFAPAPAQLLTVRGIEPATPAGANAFGRVDVALRGVEIDILAERLIGVLQRLLVKAIGSLAQRSSSSASAVESGMKKALRTRFVFRGRHHRPLRSRCTGPKRTRSLSRWPVR</sequence>
<dbReference type="PATRIC" id="fig|1225564.3.peg.5386"/>
<reference evidence="2 3" key="1">
    <citation type="submission" date="2015-05" db="EMBL/GenBank/DDBJ databases">
        <title>Draft genome sequence of Microvirga vignae strain BR3299, a novel nitrogen fixing bacteria isolated from Brazil semi-aired region.</title>
        <authorList>
            <person name="Zilli J.E."/>
            <person name="Passos S.R."/>
            <person name="Leite J."/>
            <person name="Baldani J.I."/>
            <person name="Xavier G.R."/>
            <person name="Rumjaneck N.G."/>
            <person name="Simoes-Araujo J.L."/>
        </authorList>
    </citation>
    <scope>NUCLEOTIDE SEQUENCE [LARGE SCALE GENOMIC DNA]</scope>
    <source>
        <strain evidence="2 3">BR3299</strain>
    </source>
</reference>
<evidence type="ECO:0000313" key="3">
    <source>
        <dbReference type="Proteomes" id="UP000035489"/>
    </source>
</evidence>
<accession>A0A0H1R8E1</accession>